<feature type="region of interest" description="Disordered" evidence="1">
    <location>
        <begin position="118"/>
        <end position="166"/>
    </location>
</feature>
<proteinExistence type="predicted"/>
<dbReference type="HOGENOM" id="CLU_1549543_0_0_1"/>
<organism evidence="2 3">
    <name type="scientific">Rhodnius prolixus</name>
    <name type="common">Triatomid bug</name>
    <dbReference type="NCBI Taxonomy" id="13249"/>
    <lineage>
        <taxon>Eukaryota</taxon>
        <taxon>Metazoa</taxon>
        <taxon>Ecdysozoa</taxon>
        <taxon>Arthropoda</taxon>
        <taxon>Hexapoda</taxon>
        <taxon>Insecta</taxon>
        <taxon>Pterygota</taxon>
        <taxon>Neoptera</taxon>
        <taxon>Paraneoptera</taxon>
        <taxon>Hemiptera</taxon>
        <taxon>Heteroptera</taxon>
        <taxon>Panheteroptera</taxon>
        <taxon>Cimicomorpha</taxon>
        <taxon>Reduviidae</taxon>
        <taxon>Triatominae</taxon>
        <taxon>Rhodnius</taxon>
    </lineage>
</organism>
<dbReference type="VEuPathDB" id="VectorBase:RPRC007868"/>
<protein>
    <submittedName>
        <fullName evidence="2">Uncharacterized protein</fullName>
    </submittedName>
</protein>
<dbReference type="EnsemblMetazoa" id="RPRC007868-RA">
    <property type="protein sequence ID" value="RPRC007868-PA"/>
    <property type="gene ID" value="RPRC007868"/>
</dbReference>
<accession>T1HUZ8</accession>
<name>T1HUZ8_RHOPR</name>
<keyword evidence="3" id="KW-1185">Reference proteome</keyword>
<evidence type="ECO:0000313" key="2">
    <source>
        <dbReference type="EnsemblMetazoa" id="RPRC007868-PA"/>
    </source>
</evidence>
<reference evidence="2" key="1">
    <citation type="submission" date="2015-05" db="UniProtKB">
        <authorList>
            <consortium name="EnsemblMetazoa"/>
        </authorList>
    </citation>
    <scope>IDENTIFICATION</scope>
</reference>
<sequence length="173" mass="19508">MYNWNQFAGYLSFQIKMEGWTTDPEESTEPVLCFTPKNSHLDSPINSADTTPGSPANLLWNFSIPEVDQKIKDAASELASGIRERRRKRRRLLNSSPTISYLKRKFSPSILNVTSLSDSLHKMEKSTDSDESVETDQSKEKETNPDDKTEDPSTNSASILDDGDDDIFLEINT</sequence>
<dbReference type="Proteomes" id="UP000015103">
    <property type="component" value="Unassembled WGS sequence"/>
</dbReference>
<dbReference type="EMBL" id="ACPB03009279">
    <property type="status" value="NOT_ANNOTATED_CDS"/>
    <property type="molecule type" value="Genomic_DNA"/>
</dbReference>
<dbReference type="AlphaFoldDB" id="T1HUZ8"/>
<evidence type="ECO:0000256" key="1">
    <source>
        <dbReference type="SAM" id="MobiDB-lite"/>
    </source>
</evidence>
<dbReference type="InParanoid" id="T1HUZ8"/>
<feature type="compositionally biased region" description="Basic and acidic residues" evidence="1">
    <location>
        <begin position="136"/>
        <end position="151"/>
    </location>
</feature>
<feature type="compositionally biased region" description="Basic and acidic residues" evidence="1">
    <location>
        <begin position="119"/>
        <end position="128"/>
    </location>
</feature>
<evidence type="ECO:0000313" key="3">
    <source>
        <dbReference type="Proteomes" id="UP000015103"/>
    </source>
</evidence>